<dbReference type="RefSeq" id="WP_209645785.1">
    <property type="nucleotide sequence ID" value="NZ_JAGINW010000001.1"/>
</dbReference>
<accession>A0ABS4TXY6</accession>
<protein>
    <recommendedName>
        <fullName evidence="3">Minor tail protein</fullName>
    </recommendedName>
</protein>
<proteinExistence type="predicted"/>
<organism evidence="1 2">
    <name type="scientific">Kibdelosporangium banguiense</name>
    <dbReference type="NCBI Taxonomy" id="1365924"/>
    <lineage>
        <taxon>Bacteria</taxon>
        <taxon>Bacillati</taxon>
        <taxon>Actinomycetota</taxon>
        <taxon>Actinomycetes</taxon>
        <taxon>Pseudonocardiales</taxon>
        <taxon>Pseudonocardiaceae</taxon>
        <taxon>Kibdelosporangium</taxon>
    </lineage>
</organism>
<evidence type="ECO:0000313" key="1">
    <source>
        <dbReference type="EMBL" id="MBP2328883.1"/>
    </source>
</evidence>
<reference evidence="1 2" key="1">
    <citation type="submission" date="2021-03" db="EMBL/GenBank/DDBJ databases">
        <title>Sequencing the genomes of 1000 actinobacteria strains.</title>
        <authorList>
            <person name="Klenk H.-P."/>
        </authorList>
    </citation>
    <scope>NUCLEOTIDE SEQUENCE [LARGE SCALE GENOMIC DNA]</scope>
    <source>
        <strain evidence="1 2">DSM 46670</strain>
    </source>
</reference>
<evidence type="ECO:0008006" key="3">
    <source>
        <dbReference type="Google" id="ProtNLM"/>
    </source>
</evidence>
<sequence length="310" mass="32591">MTTHPTFACGQVLTSDDLNGIISWVTSIRQLAAQRDGWGVLQGLEVSAVTGTVTVGPGHAISPTGDDLIVANAQQLTLEQKAGTYDVNIAYAETESGDHDHPLVSDDVTITVSPAANTTAVVNEAIAGARELKLEPSNKKTLQDWLGHLVDAHPSGGFCFQREWITGTWGPLPGYFVQLLGWWAADMFRTAAEERPSSNELLLAQVIVAENGPPTVDNTVRKMLHATSGGAVPPTDAYGRGLSEATATLTGRGVVVSEWTEWNPATVADVSALFPAPAVGPGTLVQVRHAVPPNGKTPLVVGAQKIAVLP</sequence>
<dbReference type="Proteomes" id="UP001519332">
    <property type="component" value="Unassembled WGS sequence"/>
</dbReference>
<keyword evidence="2" id="KW-1185">Reference proteome</keyword>
<dbReference type="EMBL" id="JAGINW010000001">
    <property type="protein sequence ID" value="MBP2328883.1"/>
    <property type="molecule type" value="Genomic_DNA"/>
</dbReference>
<name>A0ABS4TXY6_9PSEU</name>
<comment type="caution">
    <text evidence="1">The sequence shown here is derived from an EMBL/GenBank/DDBJ whole genome shotgun (WGS) entry which is preliminary data.</text>
</comment>
<gene>
    <name evidence="1" type="ORF">JOF56_009268</name>
</gene>
<evidence type="ECO:0000313" key="2">
    <source>
        <dbReference type="Proteomes" id="UP001519332"/>
    </source>
</evidence>